<dbReference type="Gene3D" id="3.40.50.150">
    <property type="entry name" value="Vaccinia Virus protein VP39"/>
    <property type="match status" value="1"/>
</dbReference>
<dbReference type="EMBL" id="CP031320">
    <property type="protein sequence ID" value="AXK31641.1"/>
    <property type="molecule type" value="Genomic_DNA"/>
</dbReference>
<reference evidence="1 2" key="1">
    <citation type="submission" date="2018-07" db="EMBL/GenBank/DDBJ databases">
        <title>Draft genome of the type strain Streptomyces armeniacus ATCC 15676.</title>
        <authorList>
            <person name="Labana P."/>
            <person name="Gosse J.T."/>
            <person name="Boddy C.N."/>
        </authorList>
    </citation>
    <scope>NUCLEOTIDE SEQUENCE [LARGE SCALE GENOMIC DNA]</scope>
    <source>
        <strain evidence="1 2">ATCC 15676</strain>
    </source>
</reference>
<dbReference type="AlphaFoldDB" id="A0A345XJ25"/>
<dbReference type="InterPro" id="IPR029063">
    <property type="entry name" value="SAM-dependent_MTases_sf"/>
</dbReference>
<organism evidence="1 2">
    <name type="scientific">Streptomyces armeniacus</name>
    <dbReference type="NCBI Taxonomy" id="83291"/>
    <lineage>
        <taxon>Bacteria</taxon>
        <taxon>Bacillati</taxon>
        <taxon>Actinomycetota</taxon>
        <taxon>Actinomycetes</taxon>
        <taxon>Kitasatosporales</taxon>
        <taxon>Streptomycetaceae</taxon>
        <taxon>Streptomyces</taxon>
    </lineage>
</organism>
<dbReference type="SUPFAM" id="SSF53335">
    <property type="entry name" value="S-adenosyl-L-methionine-dependent methyltransferases"/>
    <property type="match status" value="1"/>
</dbReference>
<dbReference type="InterPro" id="IPR006764">
    <property type="entry name" value="SAM_dep_MeTrfase_SAV2177_type"/>
</dbReference>
<dbReference type="RefSeq" id="WP_208875306.1">
    <property type="nucleotide sequence ID" value="NZ_CP031320.1"/>
</dbReference>
<proteinExistence type="predicted"/>
<keyword evidence="1" id="KW-0489">Methyltransferase</keyword>
<keyword evidence="2" id="KW-1185">Reference proteome</keyword>
<dbReference type="Proteomes" id="UP000254425">
    <property type="component" value="Chromosome"/>
</dbReference>
<gene>
    <name evidence="1" type="ORF">DVA86_02245</name>
</gene>
<sequence>MAEDSPQQRDVAPEIDNTVPHSARIWNYWLGGKDNYRVDQEAGDRFAETFPGIIDAARGARHFLGRAVRHLAGEEGIRQFLDIGTGLPTVDNTHEIAQRVAPDARVVYVDNDPLVLSHARALLTSTPEGVTDYVDADLRDPGPILEAAARTLDFDRPVALMLLGVLGHIPDDELARSLVRRLLDALPPGSHLTLSDGTDTSAARRDAHERYNSSGAAPYHLRSPAGIESLFHGLELLEPGVVPVTQWRPDPSPFEPVPVTTYGGVARKP</sequence>
<evidence type="ECO:0000313" key="2">
    <source>
        <dbReference type="Proteomes" id="UP000254425"/>
    </source>
</evidence>
<dbReference type="GO" id="GO:0008168">
    <property type="term" value="F:methyltransferase activity"/>
    <property type="evidence" value="ECO:0007669"/>
    <property type="project" value="UniProtKB-KW"/>
</dbReference>
<keyword evidence="1" id="KW-0808">Transferase</keyword>
<accession>A0A345XJ25</accession>
<name>A0A345XJ25_9ACTN</name>
<dbReference type="Pfam" id="PF04672">
    <property type="entry name" value="Methyltransf_19"/>
    <property type="match status" value="1"/>
</dbReference>
<evidence type="ECO:0000313" key="1">
    <source>
        <dbReference type="EMBL" id="AXK31641.1"/>
    </source>
</evidence>
<protein>
    <submittedName>
        <fullName evidence="1">SAM-dependent methyltransferase</fullName>
    </submittedName>
</protein>
<dbReference type="GO" id="GO:0032259">
    <property type="term" value="P:methylation"/>
    <property type="evidence" value="ECO:0007669"/>
    <property type="project" value="UniProtKB-KW"/>
</dbReference>
<dbReference type="KEGG" id="sarm:DVA86_02245"/>
<dbReference type="PIRSF" id="PIRSF017393">
    <property type="entry name" value="MTase_SAV2177"/>
    <property type="match status" value="1"/>
</dbReference>